<dbReference type="Pfam" id="PF13408">
    <property type="entry name" value="Zn_ribbon_recom"/>
    <property type="match status" value="1"/>
</dbReference>
<dbReference type="Pfam" id="PF07508">
    <property type="entry name" value="Recombinase"/>
    <property type="match status" value="1"/>
</dbReference>
<dbReference type="PANTHER" id="PTHR30461:SF23">
    <property type="entry name" value="DNA RECOMBINASE-RELATED"/>
    <property type="match status" value="1"/>
</dbReference>
<feature type="domain" description="Recombinase" evidence="1">
    <location>
        <begin position="161"/>
        <end position="270"/>
    </location>
</feature>
<dbReference type="PANTHER" id="PTHR30461">
    <property type="entry name" value="DNA-INVERTASE FROM LAMBDOID PROPHAGE"/>
    <property type="match status" value="1"/>
</dbReference>
<name>A0ABT9MBB9_9DEIO</name>
<sequence>MIAQDARPPAIACIRVSTELQADRWGPERQRQDIQQAAEREGLRIIDTIEEAISGADHDRAAENAYYQAARAQPGMNFMFSHPNRVGRHVEVTVGIARTIHKLGGTVWIAGLGNLRDARNWRYFLRDAADAEVDHANIVYQLVSGKRSKAHSGRWPHGAPPWGYVLQRDHRGRSTLPAPDPAIAPAIRRLAELSEDHGSTRVAAQMQAEGWPTPAGGPWTPTIVKNLLKNERYSGRAVFQGITLDFEPIIPRDQWERLQGKRALRKFESGPRSTELLWAGHVRCAECGGALGRDATRTPYGRYVYYRCWRSKRSEALRLGQTPCTHTRNHRPDQVEEEWWAYLVAALTSPERLPDVIPKPAPPVVTPPPARVAELEANIARAWEPFAAGKISQSIAERLAAPYVQELERLQAEYAPKPIPLGPDYDLMAEQFRAHLHGVTDPAARRELLGILEVRLHVGPEGPTRLTVTPLNR</sequence>
<dbReference type="Gene3D" id="3.90.1750.20">
    <property type="entry name" value="Putative Large Serine Recombinase, Chain B, Domain 2"/>
    <property type="match status" value="1"/>
</dbReference>
<dbReference type="SMART" id="SM00857">
    <property type="entry name" value="Resolvase"/>
    <property type="match status" value="1"/>
</dbReference>
<dbReference type="InterPro" id="IPR006119">
    <property type="entry name" value="Resolv_N"/>
</dbReference>
<dbReference type="Pfam" id="PF00239">
    <property type="entry name" value="Resolvase"/>
    <property type="match status" value="1"/>
</dbReference>
<evidence type="ECO:0000313" key="3">
    <source>
        <dbReference type="Proteomes" id="UP001232163"/>
    </source>
</evidence>
<proteinExistence type="predicted"/>
<dbReference type="InterPro" id="IPR011109">
    <property type="entry name" value="DNA_bind_recombinase_dom"/>
</dbReference>
<evidence type="ECO:0000259" key="1">
    <source>
        <dbReference type="PROSITE" id="PS51737"/>
    </source>
</evidence>
<dbReference type="EMBL" id="JAURUR010000002">
    <property type="protein sequence ID" value="MDP9763882.1"/>
    <property type="molecule type" value="Genomic_DNA"/>
</dbReference>
<keyword evidence="3" id="KW-1185">Reference proteome</keyword>
<reference evidence="2 3" key="1">
    <citation type="submission" date="2023-07" db="EMBL/GenBank/DDBJ databases">
        <title>Genomic Encyclopedia of Type Strains, Phase IV (KMG-IV): sequencing the most valuable type-strain genomes for metagenomic binning, comparative biology and taxonomic classification.</title>
        <authorList>
            <person name="Goeker M."/>
        </authorList>
    </citation>
    <scope>NUCLEOTIDE SEQUENCE [LARGE SCALE GENOMIC DNA]</scope>
    <source>
        <strain evidence="2 3">NIO-1023</strain>
    </source>
</reference>
<dbReference type="Proteomes" id="UP001232163">
    <property type="component" value="Unassembled WGS sequence"/>
</dbReference>
<protein>
    <submittedName>
        <fullName evidence="2">DNA invertase Pin-like site-specific DNA recombinase</fullName>
    </submittedName>
</protein>
<dbReference type="SUPFAM" id="SSF53041">
    <property type="entry name" value="Resolvase-like"/>
    <property type="match status" value="1"/>
</dbReference>
<dbReference type="InterPro" id="IPR050639">
    <property type="entry name" value="SSR_resolvase"/>
</dbReference>
<dbReference type="Gene3D" id="3.40.50.1390">
    <property type="entry name" value="Resolvase, N-terminal catalytic domain"/>
    <property type="match status" value="1"/>
</dbReference>
<dbReference type="InterPro" id="IPR036162">
    <property type="entry name" value="Resolvase-like_N_sf"/>
</dbReference>
<dbReference type="InterPro" id="IPR025827">
    <property type="entry name" value="Zn_ribbon_recom_dom"/>
</dbReference>
<dbReference type="RefSeq" id="WP_307465052.1">
    <property type="nucleotide sequence ID" value="NZ_JAURUR010000002.1"/>
</dbReference>
<comment type="caution">
    <text evidence="2">The sequence shown here is derived from an EMBL/GenBank/DDBJ whole genome shotgun (WGS) entry which is preliminary data.</text>
</comment>
<dbReference type="InterPro" id="IPR038109">
    <property type="entry name" value="DNA_bind_recomb_sf"/>
</dbReference>
<gene>
    <name evidence="2" type="ORF">QO006_001299</name>
</gene>
<evidence type="ECO:0000313" key="2">
    <source>
        <dbReference type="EMBL" id="MDP9763882.1"/>
    </source>
</evidence>
<dbReference type="PROSITE" id="PS51737">
    <property type="entry name" value="RECOMBINASE_DNA_BIND"/>
    <property type="match status" value="1"/>
</dbReference>
<organism evidence="2 3">
    <name type="scientific">Deinococcus enclensis</name>
    <dbReference type="NCBI Taxonomy" id="1049582"/>
    <lineage>
        <taxon>Bacteria</taxon>
        <taxon>Thermotogati</taxon>
        <taxon>Deinococcota</taxon>
        <taxon>Deinococci</taxon>
        <taxon>Deinococcales</taxon>
        <taxon>Deinococcaceae</taxon>
        <taxon>Deinococcus</taxon>
    </lineage>
</organism>
<accession>A0ABT9MBB9</accession>